<name>A0ABV4SXW5_9ACTN</name>
<sequence>MTQTDPTNSVDPGGAVTAPGLAMEFDHWSSKMAYSPYDVWSRLRNECPVARTPRHGGYFVLSRYEDVFAAALDTDIYSSDGDGLGVAIPPQELRPLYPIDLDPPHHTKYRQLLNPFFNMRAVAKLEGWIRDLARELIAAFPSSGTFDVCSAFTLPLPRRVGFKMLSFPEEYTEEVSELVEAIMSDVTDRQGEAAPKLFARLSGILAERKSGTRQDDLLDTVVFGEIDGTPVSDEQSFAMLVLLLMGGLSTTSAALAVMIEWLADHPEDRKRLSEHPELHSVAVEEFVRFSSPVAHIGRTAMADTEVHGCPIPKGSRVLLGFGSANRDEREFERPDEVIINRQPNRHAGFGIGPHRCIGSHLAKLQLKVALQELLAAMPPFHVHDHGQTHWVGSESRMMDRLILGMG</sequence>
<protein>
    <submittedName>
        <fullName evidence="3">Cytochrome P450</fullName>
    </submittedName>
</protein>
<comment type="similarity">
    <text evidence="1 2">Belongs to the cytochrome P450 family.</text>
</comment>
<organism evidence="3 4">
    <name type="scientific">Streptomyces aureus</name>
    <dbReference type="NCBI Taxonomy" id="193461"/>
    <lineage>
        <taxon>Bacteria</taxon>
        <taxon>Bacillati</taxon>
        <taxon>Actinomycetota</taxon>
        <taxon>Actinomycetes</taxon>
        <taxon>Kitasatosporales</taxon>
        <taxon>Streptomycetaceae</taxon>
        <taxon>Streptomyces</taxon>
    </lineage>
</organism>
<dbReference type="InterPro" id="IPR036396">
    <property type="entry name" value="Cyt_P450_sf"/>
</dbReference>
<dbReference type="EMBL" id="JBGOSP010000032">
    <property type="protein sequence ID" value="MFA3842041.1"/>
    <property type="molecule type" value="Genomic_DNA"/>
</dbReference>
<dbReference type="InterPro" id="IPR017972">
    <property type="entry name" value="Cyt_P450_CS"/>
</dbReference>
<dbReference type="InterPro" id="IPR002397">
    <property type="entry name" value="Cyt_P450_B"/>
</dbReference>
<dbReference type="Proteomes" id="UP001571476">
    <property type="component" value="Unassembled WGS sequence"/>
</dbReference>
<dbReference type="PRINTS" id="PR00385">
    <property type="entry name" value="P450"/>
</dbReference>
<keyword evidence="2" id="KW-0560">Oxidoreductase</keyword>
<dbReference type="SUPFAM" id="SSF48264">
    <property type="entry name" value="Cytochrome P450"/>
    <property type="match status" value="1"/>
</dbReference>
<evidence type="ECO:0000256" key="1">
    <source>
        <dbReference type="ARBA" id="ARBA00010617"/>
    </source>
</evidence>
<dbReference type="PANTHER" id="PTHR46696">
    <property type="entry name" value="P450, PUTATIVE (EUROFUNG)-RELATED"/>
    <property type="match status" value="1"/>
</dbReference>
<evidence type="ECO:0000256" key="2">
    <source>
        <dbReference type="RuleBase" id="RU000461"/>
    </source>
</evidence>
<keyword evidence="4" id="KW-1185">Reference proteome</keyword>
<keyword evidence="2" id="KW-0349">Heme</keyword>
<proteinExistence type="inferred from homology"/>
<dbReference type="Pfam" id="PF00067">
    <property type="entry name" value="p450"/>
    <property type="match status" value="1"/>
</dbReference>
<dbReference type="PANTHER" id="PTHR46696:SF6">
    <property type="entry name" value="P450, PUTATIVE (EUROFUNG)-RELATED"/>
    <property type="match status" value="1"/>
</dbReference>
<dbReference type="PRINTS" id="PR00359">
    <property type="entry name" value="BP450"/>
</dbReference>
<keyword evidence="2" id="KW-0479">Metal-binding</keyword>
<evidence type="ECO:0000313" key="3">
    <source>
        <dbReference type="EMBL" id="MFA3842041.1"/>
    </source>
</evidence>
<gene>
    <name evidence="3" type="ORF">ACEG43_38610</name>
</gene>
<keyword evidence="2" id="KW-0503">Monooxygenase</keyword>
<keyword evidence="2" id="KW-0408">Iron</keyword>
<comment type="caution">
    <text evidence="3">The sequence shown here is derived from an EMBL/GenBank/DDBJ whole genome shotgun (WGS) entry which is preliminary data.</text>
</comment>
<accession>A0ABV4SXW5</accession>
<dbReference type="RefSeq" id="WP_372566098.1">
    <property type="nucleotide sequence ID" value="NZ_JBGOSP010000032.1"/>
</dbReference>
<reference evidence="3 4" key="1">
    <citation type="submission" date="2024-08" db="EMBL/GenBank/DDBJ databases">
        <title>Genome sequence of Streptomyces aureus CACIA-1.46HGO.</title>
        <authorList>
            <person name="Evangelista-Martinez Z."/>
        </authorList>
    </citation>
    <scope>NUCLEOTIDE SEQUENCE [LARGE SCALE GENOMIC DNA]</scope>
    <source>
        <strain evidence="3 4">CACIA-1.46HGO</strain>
    </source>
</reference>
<dbReference type="InterPro" id="IPR001128">
    <property type="entry name" value="Cyt_P450"/>
</dbReference>
<dbReference type="PROSITE" id="PS00086">
    <property type="entry name" value="CYTOCHROME_P450"/>
    <property type="match status" value="1"/>
</dbReference>
<evidence type="ECO:0000313" key="4">
    <source>
        <dbReference type="Proteomes" id="UP001571476"/>
    </source>
</evidence>
<dbReference type="Gene3D" id="1.10.630.10">
    <property type="entry name" value="Cytochrome P450"/>
    <property type="match status" value="1"/>
</dbReference>